<proteinExistence type="predicted"/>
<protein>
    <submittedName>
        <fullName evidence="2">Uncharacterized protein</fullName>
    </submittedName>
</protein>
<sequence length="44" mass="4790">MKAKRLQAMRAVVCVALFALVSFAPWSKPASKGPALNQFAIRSQ</sequence>
<dbReference type="Proteomes" id="UP000037943">
    <property type="component" value="Unassembled WGS sequence"/>
</dbReference>
<gene>
    <name evidence="1" type="ORF">AC499_0172</name>
    <name evidence="2" type="ORF">AC499_1131</name>
</gene>
<evidence type="ECO:0000313" key="3">
    <source>
        <dbReference type="Proteomes" id="UP000037943"/>
    </source>
</evidence>
<organism evidence="2 3">
    <name type="scientific">Pseudomonas amygdali pv. lachrymans</name>
    <name type="common">Pseudomonas syringae pv. lachrymans</name>
    <dbReference type="NCBI Taxonomy" id="53707"/>
    <lineage>
        <taxon>Bacteria</taxon>
        <taxon>Pseudomonadati</taxon>
        <taxon>Pseudomonadota</taxon>
        <taxon>Gammaproteobacteria</taxon>
        <taxon>Pseudomonadales</taxon>
        <taxon>Pseudomonadaceae</taxon>
        <taxon>Pseudomonas</taxon>
        <taxon>Pseudomonas amygdali</taxon>
    </lineage>
</organism>
<comment type="caution">
    <text evidence="2">The sequence shown here is derived from an EMBL/GenBank/DDBJ whole genome shotgun (WGS) entry which is preliminary data.</text>
</comment>
<evidence type="ECO:0000313" key="2">
    <source>
        <dbReference type="EMBL" id="KPC17929.1"/>
    </source>
</evidence>
<evidence type="ECO:0000313" key="1">
    <source>
        <dbReference type="EMBL" id="KPC16970.1"/>
    </source>
</evidence>
<dbReference type="EMBL" id="LGLK01000057">
    <property type="protein sequence ID" value="KPC16970.1"/>
    <property type="molecule type" value="Genomic_DNA"/>
</dbReference>
<reference evidence="2 3" key="2">
    <citation type="submission" date="2015-10" db="EMBL/GenBank/DDBJ databases">
        <title>Comparative genomics and high-throughput reverse genetic screens identify a new phytobacterial MAMP and an Arabidopsis receptor required for immune elicitation.</title>
        <authorList>
            <person name="Mott G.A."/>
            <person name="Thakur S."/>
            <person name="Wang P.W."/>
            <person name="Desveaux D."/>
            <person name="Guttman D.S."/>
        </authorList>
    </citation>
    <scope>NUCLEOTIDE SEQUENCE [LARGE SCALE GENOMIC DNA]</scope>
    <source>
        <strain evidence="2 3">107</strain>
    </source>
</reference>
<keyword evidence="3" id="KW-1185">Reference proteome</keyword>
<dbReference type="EMBL" id="LGLK01000057">
    <property type="protein sequence ID" value="KPC17929.1"/>
    <property type="molecule type" value="Genomic_DNA"/>
</dbReference>
<name>A0ABR5KT09_PSEAV</name>
<accession>A0ABR5KT09</accession>
<reference evidence="2 3" key="1">
    <citation type="submission" date="2015-07" db="EMBL/GenBank/DDBJ databases">
        <authorList>
            <person name="O'Brien H.E."/>
            <person name="Thakur S."/>
            <person name="Gong Y."/>
            <person name="Wang P.W."/>
            <person name="Guttman D.S."/>
        </authorList>
    </citation>
    <scope>NUCLEOTIDE SEQUENCE [LARGE SCALE GENOMIC DNA]</scope>
    <source>
        <strain evidence="2 3">107</strain>
    </source>
</reference>